<protein>
    <submittedName>
        <fullName evidence="1">Uncharacterized protein</fullName>
    </submittedName>
</protein>
<proteinExistence type="predicted"/>
<sequence length="72" mass="8144">MKFLIEYPNFKIDNISHSIEDTSVCPLVKSLNDTLPLTFNRFLIDSVSPDQPIVTFNIDKNSKVDLVSSNKS</sequence>
<gene>
    <name evidence="1" type="ORF">WICMUC_000422</name>
</gene>
<dbReference type="EMBL" id="JAEUBF010000148">
    <property type="protein sequence ID" value="KAH3680241.1"/>
    <property type="molecule type" value="Genomic_DNA"/>
</dbReference>
<organism evidence="1 2">
    <name type="scientific">Wickerhamomyces mucosus</name>
    <dbReference type="NCBI Taxonomy" id="1378264"/>
    <lineage>
        <taxon>Eukaryota</taxon>
        <taxon>Fungi</taxon>
        <taxon>Dikarya</taxon>
        <taxon>Ascomycota</taxon>
        <taxon>Saccharomycotina</taxon>
        <taxon>Saccharomycetes</taxon>
        <taxon>Phaffomycetales</taxon>
        <taxon>Wickerhamomycetaceae</taxon>
        <taxon>Wickerhamomyces</taxon>
    </lineage>
</organism>
<dbReference type="AlphaFoldDB" id="A0A9P8TJ39"/>
<reference evidence="1" key="2">
    <citation type="submission" date="2021-01" db="EMBL/GenBank/DDBJ databases">
        <authorList>
            <person name="Schikora-Tamarit M.A."/>
        </authorList>
    </citation>
    <scope>NUCLEOTIDE SEQUENCE</scope>
    <source>
        <strain evidence="1">CBS6341</strain>
    </source>
</reference>
<dbReference type="Proteomes" id="UP000769528">
    <property type="component" value="Unassembled WGS sequence"/>
</dbReference>
<accession>A0A9P8TJ39</accession>
<comment type="caution">
    <text evidence="1">The sequence shown here is derived from an EMBL/GenBank/DDBJ whole genome shotgun (WGS) entry which is preliminary data.</text>
</comment>
<name>A0A9P8TJ39_9ASCO</name>
<keyword evidence="2" id="KW-1185">Reference proteome</keyword>
<reference evidence="1" key="1">
    <citation type="journal article" date="2021" name="Open Biol.">
        <title>Shared evolutionary footprints suggest mitochondrial oxidative damage underlies multiple complex I losses in fungi.</title>
        <authorList>
            <person name="Schikora-Tamarit M.A."/>
            <person name="Marcet-Houben M."/>
            <person name="Nosek J."/>
            <person name="Gabaldon T."/>
        </authorList>
    </citation>
    <scope>NUCLEOTIDE SEQUENCE</scope>
    <source>
        <strain evidence="1">CBS6341</strain>
    </source>
</reference>
<evidence type="ECO:0000313" key="2">
    <source>
        <dbReference type="Proteomes" id="UP000769528"/>
    </source>
</evidence>
<evidence type="ECO:0000313" key="1">
    <source>
        <dbReference type="EMBL" id="KAH3680241.1"/>
    </source>
</evidence>